<dbReference type="PANTHER" id="PTHR34980">
    <property type="entry name" value="INNER MEMBRANE PROTEIN-RELATED-RELATED"/>
    <property type="match status" value="1"/>
</dbReference>
<dbReference type="AlphaFoldDB" id="A0A2L0EL98"/>
<dbReference type="GO" id="GO:0005886">
    <property type="term" value="C:plasma membrane"/>
    <property type="evidence" value="ECO:0007669"/>
    <property type="project" value="TreeGrafter"/>
</dbReference>
<evidence type="ECO:0000256" key="1">
    <source>
        <dbReference type="SAM" id="Phobius"/>
    </source>
</evidence>
<name>A0A2L0EL98_SORCE</name>
<evidence type="ECO:0008006" key="4">
    <source>
        <dbReference type="Google" id="ProtNLM"/>
    </source>
</evidence>
<organism evidence="2 3">
    <name type="scientific">Sorangium cellulosum</name>
    <name type="common">Polyangium cellulosum</name>
    <dbReference type="NCBI Taxonomy" id="56"/>
    <lineage>
        <taxon>Bacteria</taxon>
        <taxon>Pseudomonadati</taxon>
        <taxon>Myxococcota</taxon>
        <taxon>Polyangia</taxon>
        <taxon>Polyangiales</taxon>
        <taxon>Polyangiaceae</taxon>
        <taxon>Sorangium</taxon>
    </lineage>
</organism>
<dbReference type="PANTHER" id="PTHR34980:SF3">
    <property type="entry name" value="BLR8105 PROTEIN"/>
    <property type="match status" value="1"/>
</dbReference>
<dbReference type="OrthoDB" id="9812349at2"/>
<keyword evidence="1" id="KW-0812">Transmembrane</keyword>
<keyword evidence="1" id="KW-0472">Membrane</keyword>
<dbReference type="EMBL" id="CP012673">
    <property type="protein sequence ID" value="AUX40064.1"/>
    <property type="molecule type" value="Genomic_DNA"/>
</dbReference>
<gene>
    <name evidence="2" type="ORF">SOCE26_014600</name>
</gene>
<dbReference type="InterPro" id="IPR008523">
    <property type="entry name" value="DUF805"/>
</dbReference>
<evidence type="ECO:0000313" key="3">
    <source>
        <dbReference type="Proteomes" id="UP000238348"/>
    </source>
</evidence>
<dbReference type="Proteomes" id="UP000238348">
    <property type="component" value="Chromosome"/>
</dbReference>
<feature type="transmembrane region" description="Helical" evidence="1">
    <location>
        <begin position="81"/>
        <end position="104"/>
    </location>
</feature>
<dbReference type="Pfam" id="PF05656">
    <property type="entry name" value="DUF805"/>
    <property type="match status" value="1"/>
</dbReference>
<feature type="transmembrane region" description="Helical" evidence="1">
    <location>
        <begin position="47"/>
        <end position="69"/>
    </location>
</feature>
<proteinExistence type="predicted"/>
<sequence length="154" mass="17270">MSNAFNPYKAPTAYQVESASISNEMSWRQIWFSFEGRISRSTFWLKGVLPLYGILVAFCIVYGILAVVVEQVQSEALSTSATVLGMILLVVGLCVFFWIQLAIYVKRWHDRGKSGWWQLIALIPYLGSLWAFIECGCLAGNPGPNQFGPDPLDR</sequence>
<protein>
    <recommendedName>
        <fullName evidence="4">DUF805 domain-containing protein</fullName>
    </recommendedName>
</protein>
<accession>A0A2L0EL98</accession>
<dbReference type="RefSeq" id="WP_104977932.1">
    <property type="nucleotide sequence ID" value="NZ_CP012673.1"/>
</dbReference>
<feature type="transmembrane region" description="Helical" evidence="1">
    <location>
        <begin position="116"/>
        <end position="133"/>
    </location>
</feature>
<evidence type="ECO:0000313" key="2">
    <source>
        <dbReference type="EMBL" id="AUX40064.1"/>
    </source>
</evidence>
<keyword evidence="1" id="KW-1133">Transmembrane helix</keyword>
<reference evidence="2 3" key="1">
    <citation type="submission" date="2015-09" db="EMBL/GenBank/DDBJ databases">
        <title>Sorangium comparison.</title>
        <authorList>
            <person name="Zaburannyi N."/>
            <person name="Bunk B."/>
            <person name="Overmann J."/>
            <person name="Mueller R."/>
        </authorList>
    </citation>
    <scope>NUCLEOTIDE SEQUENCE [LARGE SCALE GENOMIC DNA]</scope>
    <source>
        <strain evidence="2 3">So ce26</strain>
    </source>
</reference>